<keyword evidence="2" id="KW-1185">Reference proteome</keyword>
<protein>
    <submittedName>
        <fullName evidence="1">Uncharacterized protein</fullName>
    </submittedName>
</protein>
<organism evidence="1 2">
    <name type="scientific">Monosporascus cannonballus</name>
    <dbReference type="NCBI Taxonomy" id="155416"/>
    <lineage>
        <taxon>Eukaryota</taxon>
        <taxon>Fungi</taxon>
        <taxon>Dikarya</taxon>
        <taxon>Ascomycota</taxon>
        <taxon>Pezizomycotina</taxon>
        <taxon>Sordariomycetes</taxon>
        <taxon>Xylariomycetidae</taxon>
        <taxon>Xylariales</taxon>
        <taxon>Xylariales incertae sedis</taxon>
        <taxon>Monosporascus</taxon>
    </lineage>
</organism>
<reference evidence="1 2" key="1">
    <citation type="submission" date="2018-06" db="EMBL/GenBank/DDBJ databases">
        <title>Complete Genomes of Monosporascus.</title>
        <authorList>
            <person name="Robinson A.J."/>
            <person name="Natvig D.O."/>
        </authorList>
    </citation>
    <scope>NUCLEOTIDE SEQUENCE [LARGE SCALE GENOMIC DNA]</scope>
    <source>
        <strain evidence="1 2">CBS 609.92</strain>
    </source>
</reference>
<evidence type="ECO:0000313" key="1">
    <source>
        <dbReference type="EMBL" id="RYO85509.1"/>
    </source>
</evidence>
<accession>A0ABY0H5N1</accession>
<evidence type="ECO:0000313" key="2">
    <source>
        <dbReference type="Proteomes" id="UP000294003"/>
    </source>
</evidence>
<proteinExistence type="predicted"/>
<gene>
    <name evidence="1" type="ORF">DL762_005143</name>
</gene>
<comment type="caution">
    <text evidence="1">The sequence shown here is derived from an EMBL/GenBank/DDBJ whole genome shotgun (WGS) entry which is preliminary data.</text>
</comment>
<sequence length="114" mass="12431">MLLSNSLTVSLTCFYLRGSVVRSPFSALAHLPTSKAQRSIKRSGRSLILSTQGVDLSLRLLAQRDGGPADIDELIANAILIFEFSQQHQPHASQRPPEPKASGLAIPATRYITY</sequence>
<name>A0ABY0H5N1_9PEZI</name>
<dbReference type="Proteomes" id="UP000294003">
    <property type="component" value="Unassembled WGS sequence"/>
</dbReference>
<dbReference type="EMBL" id="QJNS01000135">
    <property type="protein sequence ID" value="RYO85509.1"/>
    <property type="molecule type" value="Genomic_DNA"/>
</dbReference>